<evidence type="ECO:0000313" key="1">
    <source>
        <dbReference type="EMBL" id="KAG5165209.1"/>
    </source>
</evidence>
<gene>
    <name evidence="1" type="ORF">JR316_009905</name>
</gene>
<sequence length="140" mass="15931">MSNAMQISDSLLCLKLRRSFAADLYARYYLYHGCFEGLLTTCARRLQAHLSWPNVSPSLGLTDGIISQRLKWKPYRAVSNSFLSEQRPTCVSQALSATENNPPNFSNAVQAIYHSHNNSILLRCHDARYIHLSVFYFGSR</sequence>
<proteinExistence type="predicted"/>
<dbReference type="AlphaFoldDB" id="A0A8H7XTF6"/>
<comment type="caution">
    <text evidence="1">The sequence shown here is derived from an EMBL/GenBank/DDBJ whole genome shotgun (WGS) entry which is preliminary data.</text>
</comment>
<reference evidence="1" key="1">
    <citation type="submission" date="2021-02" db="EMBL/GenBank/DDBJ databases">
        <title>Psilocybe cubensis genome.</title>
        <authorList>
            <person name="Mckernan K.J."/>
            <person name="Crawford S."/>
            <person name="Trippe A."/>
            <person name="Kane L.T."/>
            <person name="Mclaughlin S."/>
        </authorList>
    </citation>
    <scope>NUCLEOTIDE SEQUENCE [LARGE SCALE GENOMIC DNA]</scope>
    <source>
        <strain evidence="1">MGC-MH-2018</strain>
    </source>
</reference>
<dbReference type="EMBL" id="JAFIQS010000010">
    <property type="protein sequence ID" value="KAG5165209.1"/>
    <property type="molecule type" value="Genomic_DNA"/>
</dbReference>
<protein>
    <submittedName>
        <fullName evidence="1">Uncharacterized protein</fullName>
    </submittedName>
</protein>
<organism evidence="1">
    <name type="scientific">Psilocybe cubensis</name>
    <name type="common">Psychedelic mushroom</name>
    <name type="synonym">Stropharia cubensis</name>
    <dbReference type="NCBI Taxonomy" id="181762"/>
    <lineage>
        <taxon>Eukaryota</taxon>
        <taxon>Fungi</taxon>
        <taxon>Dikarya</taxon>
        <taxon>Basidiomycota</taxon>
        <taxon>Agaricomycotina</taxon>
        <taxon>Agaricomycetes</taxon>
        <taxon>Agaricomycetidae</taxon>
        <taxon>Agaricales</taxon>
        <taxon>Agaricineae</taxon>
        <taxon>Strophariaceae</taxon>
        <taxon>Psilocybe</taxon>
    </lineage>
</organism>
<accession>A0A8H7XTF6</accession>
<name>A0A8H7XTF6_PSICU</name>